<sequence length="454" mass="47607">MSVIAPRPAAPTPATPTPAGVPGAPPRRRRLRWLRLVTPLALVVALVAVSAVAYALQQPDQSDPAYLSPASSAPTGAARLARLVERRGVRVERATRTSDALVSAYRGDATLLVPAPALVHPYYLRMLKLMPASTRIVLVAPSDRALAAGNLPVAVTSRRWATAVGPPGCDLPAAANAGAAAVRRAVLFTVPAPDTTELHRCYAGGLVELSWHDTRLTVIGADDAFRNDRIGEHGNADLATALLTGADRLVWLDVHRLEPRPGFNAGGAPDNAPPSLGPNGSPDPDFPLPGTAHPAPGTNRDSGGGGPSLWSAFPAAAWVTLALLLAAGALLAAARARRLGTPIPEPLPVSVPAAETVLGRGRLYRRAKARDTALETLRAATDERLRRLLDLPPDAPAETLEAAAAARSGWTATDVRTALRPPTPDDDEQFVAAAANLDRLLRAVRAYPIEESLR</sequence>
<keyword evidence="2" id="KW-0812">Transmembrane</keyword>
<feature type="domain" description="DUF4350" evidence="3">
    <location>
        <begin position="69"/>
        <end position="243"/>
    </location>
</feature>
<evidence type="ECO:0000313" key="4">
    <source>
        <dbReference type="EMBL" id="NJC71544.1"/>
    </source>
</evidence>
<feature type="region of interest" description="Disordered" evidence="1">
    <location>
        <begin position="1"/>
        <end position="25"/>
    </location>
</feature>
<accession>A0ABX0Y283</accession>
<evidence type="ECO:0000256" key="2">
    <source>
        <dbReference type="SAM" id="Phobius"/>
    </source>
</evidence>
<gene>
    <name evidence="4" type="ORF">HC031_17725</name>
</gene>
<dbReference type="Proteomes" id="UP000722989">
    <property type="component" value="Unassembled WGS sequence"/>
</dbReference>
<name>A0ABX0Y283_9ACTN</name>
<keyword evidence="2" id="KW-1133">Transmembrane helix</keyword>
<organism evidence="4 5">
    <name type="scientific">Planosporangium thailandense</name>
    <dbReference type="NCBI Taxonomy" id="765197"/>
    <lineage>
        <taxon>Bacteria</taxon>
        <taxon>Bacillati</taxon>
        <taxon>Actinomycetota</taxon>
        <taxon>Actinomycetes</taxon>
        <taxon>Micromonosporales</taxon>
        <taxon>Micromonosporaceae</taxon>
        <taxon>Planosporangium</taxon>
    </lineage>
</organism>
<protein>
    <submittedName>
        <fullName evidence="4">DUF4350 domain-containing protein</fullName>
    </submittedName>
</protein>
<dbReference type="EMBL" id="JAATVY010000012">
    <property type="protein sequence ID" value="NJC71544.1"/>
    <property type="molecule type" value="Genomic_DNA"/>
</dbReference>
<evidence type="ECO:0000259" key="3">
    <source>
        <dbReference type="Pfam" id="PF14258"/>
    </source>
</evidence>
<dbReference type="RefSeq" id="WP_167926450.1">
    <property type="nucleotide sequence ID" value="NZ_JAATVY010000012.1"/>
</dbReference>
<comment type="caution">
    <text evidence="4">The sequence shown here is derived from an EMBL/GenBank/DDBJ whole genome shotgun (WGS) entry which is preliminary data.</text>
</comment>
<evidence type="ECO:0000256" key="1">
    <source>
        <dbReference type="SAM" id="MobiDB-lite"/>
    </source>
</evidence>
<feature type="transmembrane region" description="Helical" evidence="2">
    <location>
        <begin position="36"/>
        <end position="56"/>
    </location>
</feature>
<feature type="region of interest" description="Disordered" evidence="1">
    <location>
        <begin position="262"/>
        <end position="306"/>
    </location>
</feature>
<proteinExistence type="predicted"/>
<keyword evidence="5" id="KW-1185">Reference proteome</keyword>
<dbReference type="Pfam" id="PF14258">
    <property type="entry name" value="DUF4350"/>
    <property type="match status" value="1"/>
</dbReference>
<keyword evidence="2" id="KW-0472">Membrane</keyword>
<feature type="transmembrane region" description="Helical" evidence="2">
    <location>
        <begin position="309"/>
        <end position="333"/>
    </location>
</feature>
<reference evidence="4 5" key="1">
    <citation type="submission" date="2020-03" db="EMBL/GenBank/DDBJ databases">
        <title>WGS of the type strain of Planosporangium spp.</title>
        <authorList>
            <person name="Thawai C."/>
        </authorList>
    </citation>
    <scope>NUCLEOTIDE SEQUENCE [LARGE SCALE GENOMIC DNA]</scope>
    <source>
        <strain evidence="4 5">TBRC 5610</strain>
    </source>
</reference>
<dbReference type="InterPro" id="IPR025646">
    <property type="entry name" value="DUF4350"/>
</dbReference>
<evidence type="ECO:0000313" key="5">
    <source>
        <dbReference type="Proteomes" id="UP000722989"/>
    </source>
</evidence>